<name>A0AAV2FA38_9ROSI</name>
<sequence>MRGTLSSLLVFGSFLGRLLLRIIGAILAASLENQKIKRNGSREAAGLVAKGGYGGEAAQGMVALDGRRKEFSKCRPSASQVHRK</sequence>
<proteinExistence type="predicted"/>
<evidence type="ECO:0000313" key="2">
    <source>
        <dbReference type="Proteomes" id="UP001497516"/>
    </source>
</evidence>
<evidence type="ECO:0000313" key="1">
    <source>
        <dbReference type="EMBL" id="CAL1395101.1"/>
    </source>
</evidence>
<dbReference type="Proteomes" id="UP001497516">
    <property type="component" value="Chromosome 6"/>
</dbReference>
<reference evidence="1 2" key="1">
    <citation type="submission" date="2024-04" db="EMBL/GenBank/DDBJ databases">
        <authorList>
            <person name="Fracassetti M."/>
        </authorList>
    </citation>
    <scope>NUCLEOTIDE SEQUENCE [LARGE SCALE GENOMIC DNA]</scope>
</reference>
<dbReference type="EMBL" id="OZ034819">
    <property type="protein sequence ID" value="CAL1395101.1"/>
    <property type="molecule type" value="Genomic_DNA"/>
</dbReference>
<evidence type="ECO:0008006" key="3">
    <source>
        <dbReference type="Google" id="ProtNLM"/>
    </source>
</evidence>
<gene>
    <name evidence="1" type="ORF">LTRI10_LOCUS35557</name>
</gene>
<organism evidence="1 2">
    <name type="scientific">Linum trigynum</name>
    <dbReference type="NCBI Taxonomy" id="586398"/>
    <lineage>
        <taxon>Eukaryota</taxon>
        <taxon>Viridiplantae</taxon>
        <taxon>Streptophyta</taxon>
        <taxon>Embryophyta</taxon>
        <taxon>Tracheophyta</taxon>
        <taxon>Spermatophyta</taxon>
        <taxon>Magnoliopsida</taxon>
        <taxon>eudicotyledons</taxon>
        <taxon>Gunneridae</taxon>
        <taxon>Pentapetalae</taxon>
        <taxon>rosids</taxon>
        <taxon>fabids</taxon>
        <taxon>Malpighiales</taxon>
        <taxon>Linaceae</taxon>
        <taxon>Linum</taxon>
    </lineage>
</organism>
<protein>
    <recommendedName>
        <fullName evidence="3">Secreted protein</fullName>
    </recommendedName>
</protein>
<accession>A0AAV2FA38</accession>
<keyword evidence="2" id="KW-1185">Reference proteome</keyword>
<dbReference type="AlphaFoldDB" id="A0AAV2FA38"/>